<keyword evidence="2" id="KW-0413">Isomerase</keyword>
<dbReference type="Pfam" id="PF01177">
    <property type="entry name" value="Asp_Glu_race"/>
    <property type="match status" value="1"/>
</dbReference>
<gene>
    <name evidence="2" type="ORF">FM101_06505</name>
</gene>
<dbReference type="InterPro" id="IPR052186">
    <property type="entry name" value="Hydantoin_racemase-like"/>
</dbReference>
<protein>
    <submittedName>
        <fullName evidence="2">Hydantoin racemase</fullName>
        <ecNumber evidence="2">5.1.99.-</ecNumber>
    </submittedName>
</protein>
<organism evidence="2 3">
    <name type="scientific">Arthrobacter rhombi</name>
    <dbReference type="NCBI Taxonomy" id="71253"/>
    <lineage>
        <taxon>Bacteria</taxon>
        <taxon>Bacillati</taxon>
        <taxon>Actinomycetota</taxon>
        <taxon>Actinomycetes</taxon>
        <taxon>Micrococcales</taxon>
        <taxon>Micrococcaceae</taxon>
        <taxon>Arthrobacter</taxon>
    </lineage>
</organism>
<dbReference type="Proteomes" id="UP000195913">
    <property type="component" value="Unassembled WGS sequence"/>
</dbReference>
<dbReference type="Gene3D" id="3.40.50.12500">
    <property type="match status" value="1"/>
</dbReference>
<name>A0A1R4FY25_9MICC</name>
<evidence type="ECO:0000313" key="3">
    <source>
        <dbReference type="Proteomes" id="UP000195913"/>
    </source>
</evidence>
<accession>A0A1R4FY25</accession>
<dbReference type="InterPro" id="IPR015942">
    <property type="entry name" value="Asp/Glu/hydantoin_racemase"/>
</dbReference>
<dbReference type="AlphaFoldDB" id="A0A1R4FY25"/>
<evidence type="ECO:0000313" key="2">
    <source>
        <dbReference type="EMBL" id="SJM60834.1"/>
    </source>
</evidence>
<dbReference type="PANTHER" id="PTHR28047">
    <property type="entry name" value="PROTEIN DCG1"/>
    <property type="match status" value="1"/>
</dbReference>
<dbReference type="EMBL" id="FUHW01000024">
    <property type="protein sequence ID" value="SJM60834.1"/>
    <property type="molecule type" value="Genomic_DNA"/>
</dbReference>
<dbReference type="PANTHER" id="PTHR28047:SF5">
    <property type="entry name" value="PROTEIN DCG1"/>
    <property type="match status" value="1"/>
</dbReference>
<reference evidence="2 3" key="1">
    <citation type="submission" date="2017-02" db="EMBL/GenBank/DDBJ databases">
        <authorList>
            <person name="Peterson S.W."/>
        </authorList>
    </citation>
    <scope>NUCLEOTIDE SEQUENCE [LARGE SCALE GENOMIC DNA]</scope>
    <source>
        <strain evidence="2 3">B Ar 00.02</strain>
    </source>
</reference>
<dbReference type="InterPro" id="IPR053714">
    <property type="entry name" value="Iso_Racemase_Enz_sf"/>
</dbReference>
<comment type="similarity">
    <text evidence="1">Belongs to the HyuE racemase family.</text>
</comment>
<keyword evidence="3" id="KW-1185">Reference proteome</keyword>
<evidence type="ECO:0000256" key="1">
    <source>
        <dbReference type="ARBA" id="ARBA00038414"/>
    </source>
</evidence>
<dbReference type="EC" id="5.1.99.-" evidence="2"/>
<proteinExistence type="inferred from homology"/>
<sequence>MLLINPNTNEDTTSLMATLAEGEFAGSGFGLLAVTVPSGPRMIVDSRALTEAGEQVRRTVHEVLASEQGARVAAVIVAAFGDPGRSTLAREIGIPVVGIGQASILAAARGGRRFGMATTTPRLVPSLERLAHEHAEAGLFCGVETTASGPVQLASDPEAQFAELQSAALRSWAAGARAVIIAGGPLSESARRLAAGGAVEIIEPIPSACALIRELL</sequence>
<dbReference type="GO" id="GO:0047661">
    <property type="term" value="F:amino-acid racemase activity"/>
    <property type="evidence" value="ECO:0007669"/>
    <property type="project" value="InterPro"/>
</dbReference>